<dbReference type="Proteomes" id="UP000550086">
    <property type="component" value="Unassembled WGS sequence"/>
</dbReference>
<dbReference type="GO" id="GO:0007098">
    <property type="term" value="P:centrosome cycle"/>
    <property type="evidence" value="ECO:0007669"/>
    <property type="project" value="TreeGrafter"/>
</dbReference>
<dbReference type="GO" id="GO:0005737">
    <property type="term" value="C:cytoplasm"/>
    <property type="evidence" value="ECO:0007669"/>
    <property type="project" value="TreeGrafter"/>
</dbReference>
<dbReference type="AlphaFoldDB" id="A0A7L2Z7P3"/>
<dbReference type="OrthoDB" id="10050218at2759"/>
<feature type="non-terminal residue" evidence="2">
    <location>
        <position position="1"/>
    </location>
</feature>
<evidence type="ECO:0000256" key="1">
    <source>
        <dbReference type="SAM" id="Coils"/>
    </source>
</evidence>
<feature type="non-terminal residue" evidence="2">
    <location>
        <position position="201"/>
    </location>
</feature>
<sequence>MESLTLLLTYLRVKAEKNLAKVEKKAEENLIMLCKEKERQQEKLYKLKREILLKEREQKLDEALDKQMEILSPLVPICELFQEQYKSFAASLDATRHELPIKNIHIEGDTQTFLDELHKQLTITQELLAEVTPSCSEESAKACSVLKDLKETSQKLDKDLQRSFTQVQNLAFEVSKEVSLHNQRICEENHGLEVVKHWYFN</sequence>
<dbReference type="PANTHER" id="PTHR31807:SF37">
    <property type="entry name" value="HAUS AUGMIN-LIKE COMPLEX SUBUNIT 8"/>
    <property type="match status" value="1"/>
</dbReference>
<keyword evidence="1" id="KW-0175">Coiled coil</keyword>
<accession>A0A7L2Z7P3</accession>
<organism evidence="2 3">
    <name type="scientific">Jacana jacana</name>
    <name type="common">Wattled jacana</name>
    <name type="synonym">Parra jacana</name>
    <dbReference type="NCBI Taxonomy" id="54508"/>
    <lineage>
        <taxon>Eukaryota</taxon>
        <taxon>Metazoa</taxon>
        <taxon>Chordata</taxon>
        <taxon>Craniata</taxon>
        <taxon>Vertebrata</taxon>
        <taxon>Euteleostomi</taxon>
        <taxon>Archelosauria</taxon>
        <taxon>Archosauria</taxon>
        <taxon>Dinosauria</taxon>
        <taxon>Saurischia</taxon>
        <taxon>Theropoda</taxon>
        <taxon>Coelurosauria</taxon>
        <taxon>Aves</taxon>
        <taxon>Neognathae</taxon>
        <taxon>Neoaves</taxon>
        <taxon>Charadriiformes</taxon>
        <taxon>Jacanidae</taxon>
        <taxon>Jacana</taxon>
    </lineage>
</organism>
<dbReference type="GO" id="GO:0005813">
    <property type="term" value="C:centrosome"/>
    <property type="evidence" value="ECO:0007669"/>
    <property type="project" value="TreeGrafter"/>
</dbReference>
<dbReference type="PANTHER" id="PTHR31807">
    <property type="entry name" value="AUGMIN FAMILY MEMBER"/>
    <property type="match status" value="1"/>
</dbReference>
<feature type="coiled-coil region" evidence="1">
    <location>
        <begin position="23"/>
        <end position="57"/>
    </location>
</feature>
<dbReference type="GO" id="GO:0008017">
    <property type="term" value="F:microtubule binding"/>
    <property type="evidence" value="ECO:0007669"/>
    <property type="project" value="TreeGrafter"/>
</dbReference>
<gene>
    <name evidence="2" type="primary">Haus8</name>
    <name evidence="2" type="ORF">JACJAC_R04417</name>
</gene>
<dbReference type="GO" id="GO:0051225">
    <property type="term" value="P:spindle assembly"/>
    <property type="evidence" value="ECO:0007669"/>
    <property type="project" value="TreeGrafter"/>
</dbReference>
<name>A0A7L2Z7P3_JACJC</name>
<evidence type="ECO:0000313" key="3">
    <source>
        <dbReference type="Proteomes" id="UP000550086"/>
    </source>
</evidence>
<keyword evidence="3" id="KW-1185">Reference proteome</keyword>
<dbReference type="EMBL" id="VZTM01041260">
    <property type="protein sequence ID" value="NXT03064.1"/>
    <property type="molecule type" value="Genomic_DNA"/>
</dbReference>
<reference evidence="2 3" key="1">
    <citation type="submission" date="2019-09" db="EMBL/GenBank/DDBJ databases">
        <title>Bird 10,000 Genomes (B10K) Project - Family phase.</title>
        <authorList>
            <person name="Zhang G."/>
        </authorList>
    </citation>
    <scope>NUCLEOTIDE SEQUENCE [LARGE SCALE GENOMIC DNA]</scope>
    <source>
        <strain evidence="2">B10K-DU-002-59</strain>
        <tissue evidence="2">Muscle</tissue>
    </source>
</reference>
<evidence type="ECO:0000313" key="2">
    <source>
        <dbReference type="EMBL" id="NXT03064.1"/>
    </source>
</evidence>
<dbReference type="GO" id="GO:0005880">
    <property type="term" value="C:nuclear microtubule"/>
    <property type="evidence" value="ECO:0007669"/>
    <property type="project" value="TreeGrafter"/>
</dbReference>
<proteinExistence type="predicted"/>
<comment type="caution">
    <text evidence="2">The sequence shown here is derived from an EMBL/GenBank/DDBJ whole genome shotgun (WGS) entry which is preliminary data.</text>
</comment>
<protein>
    <submittedName>
        <fullName evidence="2">HAUS8 protein</fullName>
    </submittedName>
</protein>